<evidence type="ECO:0000256" key="2">
    <source>
        <dbReference type="ARBA" id="ARBA00022729"/>
    </source>
</evidence>
<dbReference type="Pfam" id="PF04333">
    <property type="entry name" value="MlaA"/>
    <property type="match status" value="1"/>
</dbReference>
<dbReference type="GO" id="GO:0016020">
    <property type="term" value="C:membrane"/>
    <property type="evidence" value="ECO:0007669"/>
    <property type="project" value="InterPro"/>
</dbReference>
<keyword evidence="4" id="KW-0449">Lipoprotein</keyword>
<organism evidence="4 5">
    <name type="scientific">Legionella beliardensis</name>
    <dbReference type="NCBI Taxonomy" id="91822"/>
    <lineage>
        <taxon>Bacteria</taxon>
        <taxon>Pseudomonadati</taxon>
        <taxon>Pseudomonadota</taxon>
        <taxon>Gammaproteobacteria</taxon>
        <taxon>Legionellales</taxon>
        <taxon>Legionellaceae</taxon>
        <taxon>Legionella</taxon>
    </lineage>
</organism>
<dbReference type="OrthoDB" id="9785326at2"/>
<dbReference type="PANTHER" id="PTHR30035">
    <property type="entry name" value="LIPOPROTEIN VACJ-RELATED"/>
    <property type="match status" value="1"/>
</dbReference>
<keyword evidence="5" id="KW-1185">Reference proteome</keyword>
<dbReference type="PROSITE" id="PS51257">
    <property type="entry name" value="PROKAR_LIPOPROTEIN"/>
    <property type="match status" value="1"/>
</dbReference>
<evidence type="ECO:0000313" key="5">
    <source>
        <dbReference type="Proteomes" id="UP000254968"/>
    </source>
</evidence>
<dbReference type="PANTHER" id="PTHR30035:SF3">
    <property type="entry name" value="INTERMEMBRANE PHOSPHOLIPID TRANSPORT SYSTEM LIPOPROTEIN MLAA"/>
    <property type="match status" value="1"/>
</dbReference>
<name>A0A378I4F7_9GAMM</name>
<evidence type="ECO:0000313" key="4">
    <source>
        <dbReference type="EMBL" id="STX29605.1"/>
    </source>
</evidence>
<feature type="compositionally biased region" description="Polar residues" evidence="3">
    <location>
        <begin position="302"/>
        <end position="314"/>
    </location>
</feature>
<dbReference type="EMBL" id="UGNV01000001">
    <property type="protein sequence ID" value="STX29605.1"/>
    <property type="molecule type" value="Genomic_DNA"/>
</dbReference>
<comment type="similarity">
    <text evidence="1">Belongs to the MlaA family.</text>
</comment>
<feature type="region of interest" description="Disordered" evidence="3">
    <location>
        <begin position="231"/>
        <end position="258"/>
    </location>
</feature>
<evidence type="ECO:0000256" key="3">
    <source>
        <dbReference type="SAM" id="MobiDB-lite"/>
    </source>
</evidence>
<gene>
    <name evidence="4" type="primary">mlaA</name>
    <name evidence="4" type="ORF">NCTC13315_02148</name>
</gene>
<reference evidence="4 5" key="1">
    <citation type="submission" date="2018-06" db="EMBL/GenBank/DDBJ databases">
        <authorList>
            <consortium name="Pathogen Informatics"/>
            <person name="Doyle S."/>
        </authorList>
    </citation>
    <scope>NUCLEOTIDE SEQUENCE [LARGE SCALE GENOMIC DNA]</scope>
    <source>
        <strain evidence="4 5">NCTC13315</strain>
    </source>
</reference>
<dbReference type="AlphaFoldDB" id="A0A378I4F7"/>
<feature type="region of interest" description="Disordered" evidence="3">
    <location>
        <begin position="287"/>
        <end position="314"/>
    </location>
</feature>
<evidence type="ECO:0000256" key="1">
    <source>
        <dbReference type="ARBA" id="ARBA00010634"/>
    </source>
</evidence>
<keyword evidence="2" id="KW-0732">Signal</keyword>
<accession>A0A378I4F7</accession>
<protein>
    <submittedName>
        <fullName evidence="4">Lipoprotein VacJ-like protein</fullName>
    </submittedName>
</protein>
<proteinExistence type="inferred from homology"/>
<sequence>MHLKLTTIISSLLLCSCIHKGPNPDDPYESFNRKVHNFNMAFDATMLKPPAKFYKAVIPGPIRVSVNNAYNNVNMIPTVANDILQAEFSYAIKDTWRFLINSTLGIGGLFDVAAARFSLPPHSNDLGLTFAKWGNKKSPYLVIPFLGPSTVRDGFGMLGEYFLLTPYPYISYDNHAVLYSLLGLRYVDLRSQYLETDHILEEALDKYTFLRDAYLQSRNYQITGEMASTDSDTDDLYIDGDDESDTQEAGADYVDEDSSETEAAVVAITDKSVNEVTNSIITNKTNNLLATKDDNTADKSTRTMTHNSENKTPS</sequence>
<dbReference type="GO" id="GO:0120010">
    <property type="term" value="P:intermembrane phospholipid transfer"/>
    <property type="evidence" value="ECO:0007669"/>
    <property type="project" value="TreeGrafter"/>
</dbReference>
<feature type="compositionally biased region" description="Acidic residues" evidence="3">
    <location>
        <begin position="231"/>
        <end position="246"/>
    </location>
</feature>
<dbReference type="PRINTS" id="PR01805">
    <property type="entry name" value="VACJLIPOPROT"/>
</dbReference>
<dbReference type="InterPro" id="IPR007428">
    <property type="entry name" value="MlaA"/>
</dbReference>
<feature type="compositionally biased region" description="Basic and acidic residues" evidence="3">
    <location>
        <begin position="291"/>
        <end position="301"/>
    </location>
</feature>
<dbReference type="Proteomes" id="UP000254968">
    <property type="component" value="Unassembled WGS sequence"/>
</dbReference>